<name>A0A378YL13_9NOCA</name>
<feature type="signal peptide" evidence="1">
    <location>
        <begin position="1"/>
        <end position="23"/>
    </location>
</feature>
<gene>
    <name evidence="2" type="ORF">NCTC1934_03216</name>
</gene>
<protein>
    <recommendedName>
        <fullName evidence="4">DUF5666 domain-containing protein</fullName>
    </recommendedName>
</protein>
<keyword evidence="3" id="KW-1185">Reference proteome</keyword>
<accession>A0A378YL13</accession>
<evidence type="ECO:0000313" key="2">
    <source>
        <dbReference type="EMBL" id="SUA77866.1"/>
    </source>
</evidence>
<dbReference type="STRING" id="1406858.GCA_000710895_05024"/>
<organism evidence="2 3">
    <name type="scientific">Nocardia otitidiscaviarum</name>
    <dbReference type="NCBI Taxonomy" id="1823"/>
    <lineage>
        <taxon>Bacteria</taxon>
        <taxon>Bacillati</taxon>
        <taxon>Actinomycetota</taxon>
        <taxon>Actinomycetes</taxon>
        <taxon>Mycobacteriales</taxon>
        <taxon>Nocardiaceae</taxon>
        <taxon>Nocardia</taxon>
    </lineage>
</organism>
<dbReference type="AlphaFoldDB" id="A0A378YL13"/>
<feature type="chain" id="PRO_5038902968" description="DUF5666 domain-containing protein" evidence="1">
    <location>
        <begin position="24"/>
        <end position="140"/>
    </location>
</feature>
<evidence type="ECO:0008006" key="4">
    <source>
        <dbReference type="Google" id="ProtNLM"/>
    </source>
</evidence>
<keyword evidence="1" id="KW-0732">Signal</keyword>
<reference evidence="2 3" key="1">
    <citation type="submission" date="2018-06" db="EMBL/GenBank/DDBJ databases">
        <authorList>
            <consortium name="Pathogen Informatics"/>
            <person name="Doyle S."/>
        </authorList>
    </citation>
    <scope>NUCLEOTIDE SEQUENCE [LARGE SCALE GENOMIC DNA]</scope>
    <source>
        <strain evidence="2 3">NCTC1934</strain>
    </source>
</reference>
<dbReference type="EMBL" id="UGRY01000002">
    <property type="protein sequence ID" value="SUA77866.1"/>
    <property type="molecule type" value="Genomic_DNA"/>
</dbReference>
<dbReference type="Proteomes" id="UP000255467">
    <property type="component" value="Unassembled WGS sequence"/>
</dbReference>
<sequence>MRKMFGRNAVATTVLAVAPLFGAAGTAVSPASPTTAEPESPAEVDVKGMLRDHRGRVGEQARVYGLVYSDAAVWTLAFVSGAPEEYYTINGSRAQVVGTGGDAVRQGDVFTGTITLTGKDNLGDPVVRLDDVTIIGHRWE</sequence>
<evidence type="ECO:0000313" key="3">
    <source>
        <dbReference type="Proteomes" id="UP000255467"/>
    </source>
</evidence>
<proteinExistence type="predicted"/>
<evidence type="ECO:0000256" key="1">
    <source>
        <dbReference type="SAM" id="SignalP"/>
    </source>
</evidence>